<proteinExistence type="predicted"/>
<sequence length="128" mass="14454">MSWDASPDRTHHDVIASLLREYKPKELQRKTNELVSSEYDVKKGFLRCRAVIQDGLVLAILKSDPCDWSPSKGLLNDLKAKHRERTKVELWENDSGAVTVIGCISTAEPMLRKIAEISPATKQRHSAQ</sequence>
<evidence type="ECO:0000313" key="1">
    <source>
        <dbReference type="EnsemblMetazoa" id="XP_020902183.1"/>
    </source>
</evidence>
<dbReference type="GeneID" id="110240706"/>
<dbReference type="Proteomes" id="UP000887567">
    <property type="component" value="Unplaced"/>
</dbReference>
<organism evidence="1 2">
    <name type="scientific">Exaiptasia diaphana</name>
    <name type="common">Tropical sea anemone</name>
    <name type="synonym">Aiptasia pulchella</name>
    <dbReference type="NCBI Taxonomy" id="2652724"/>
    <lineage>
        <taxon>Eukaryota</taxon>
        <taxon>Metazoa</taxon>
        <taxon>Cnidaria</taxon>
        <taxon>Anthozoa</taxon>
        <taxon>Hexacorallia</taxon>
        <taxon>Actiniaria</taxon>
        <taxon>Aiptasiidae</taxon>
        <taxon>Exaiptasia</taxon>
    </lineage>
</organism>
<protein>
    <submittedName>
        <fullName evidence="1">Uncharacterized protein</fullName>
    </submittedName>
</protein>
<accession>A0A913XC38</accession>
<dbReference type="KEGG" id="epa:110240706"/>
<dbReference type="EnsemblMetazoa" id="XM_021046524.2">
    <property type="protein sequence ID" value="XP_020902183.1"/>
    <property type="gene ID" value="LOC110240706"/>
</dbReference>
<dbReference type="AlphaFoldDB" id="A0A913XC38"/>
<reference evidence="1" key="1">
    <citation type="submission" date="2022-11" db="UniProtKB">
        <authorList>
            <consortium name="EnsemblMetazoa"/>
        </authorList>
    </citation>
    <scope>IDENTIFICATION</scope>
</reference>
<name>A0A913XC38_EXADI</name>
<keyword evidence="2" id="KW-1185">Reference proteome</keyword>
<evidence type="ECO:0000313" key="2">
    <source>
        <dbReference type="Proteomes" id="UP000887567"/>
    </source>
</evidence>
<dbReference type="RefSeq" id="XP_020902183.1">
    <property type="nucleotide sequence ID" value="XM_021046524.2"/>
</dbReference>